<dbReference type="Gene3D" id="3.20.180.20">
    <property type="entry name" value="Dynein heavy chain, N-terminal domain 2"/>
    <property type="match status" value="1"/>
</dbReference>
<evidence type="ECO:0000313" key="16">
    <source>
        <dbReference type="EMBL" id="KAK8848112.1"/>
    </source>
</evidence>
<dbReference type="Pfam" id="PF18198">
    <property type="entry name" value="AAA_lid_11"/>
    <property type="match status" value="1"/>
</dbReference>
<dbReference type="Gene3D" id="3.40.50.300">
    <property type="entry name" value="P-loop containing nucleotide triphosphate hydrolases"/>
    <property type="match status" value="5"/>
</dbReference>
<keyword evidence="7" id="KW-0067">ATP-binding</keyword>
<dbReference type="InterPro" id="IPR042228">
    <property type="entry name" value="Dynein_linker_3"/>
</dbReference>
<dbReference type="Gene3D" id="1.20.140.100">
    <property type="entry name" value="Dynein heavy chain, N-terminal domain 2"/>
    <property type="match status" value="1"/>
</dbReference>
<feature type="coiled-coil region" evidence="14">
    <location>
        <begin position="1177"/>
        <end position="1237"/>
    </location>
</feature>
<evidence type="ECO:0000256" key="10">
    <source>
        <dbReference type="ARBA" id="ARBA00023069"/>
    </source>
</evidence>
<evidence type="ECO:0000259" key="15">
    <source>
        <dbReference type="SMART" id="SM00382"/>
    </source>
</evidence>
<dbReference type="SMART" id="SM00382">
    <property type="entry name" value="AAA"/>
    <property type="match status" value="4"/>
</dbReference>
<gene>
    <name evidence="16" type="ORF">M9Y10_019168</name>
</gene>
<evidence type="ECO:0000256" key="4">
    <source>
        <dbReference type="ARBA" id="ARBA00022701"/>
    </source>
</evidence>
<dbReference type="Pfam" id="PF17857">
    <property type="entry name" value="AAA_lid_1"/>
    <property type="match status" value="1"/>
</dbReference>
<dbReference type="InterPro" id="IPR024317">
    <property type="entry name" value="Dynein_heavy_chain_D4_dom"/>
</dbReference>
<feature type="coiled-coil region" evidence="14">
    <location>
        <begin position="3247"/>
        <end position="3309"/>
    </location>
</feature>
<dbReference type="Pfam" id="PF03028">
    <property type="entry name" value="Dynein_heavy"/>
    <property type="match status" value="1"/>
</dbReference>
<evidence type="ECO:0000256" key="7">
    <source>
        <dbReference type="ARBA" id="ARBA00022840"/>
    </source>
</evidence>
<dbReference type="InterPro" id="IPR041466">
    <property type="entry name" value="Dynein_AAA5_ext"/>
</dbReference>
<dbReference type="InterPro" id="IPR041228">
    <property type="entry name" value="Dynein_C"/>
</dbReference>
<dbReference type="Pfam" id="PF18199">
    <property type="entry name" value="Dynein_C"/>
    <property type="match status" value="1"/>
</dbReference>
<keyword evidence="6" id="KW-0547">Nucleotide-binding</keyword>
<dbReference type="InterPro" id="IPR027417">
    <property type="entry name" value="P-loop_NTPase"/>
</dbReference>
<dbReference type="Pfam" id="PF12775">
    <property type="entry name" value="AAA_7"/>
    <property type="match status" value="1"/>
</dbReference>
<feature type="domain" description="AAA+ ATPase" evidence="15">
    <location>
        <begin position="2426"/>
        <end position="2577"/>
    </location>
</feature>
<dbReference type="InterPro" id="IPR042222">
    <property type="entry name" value="Dynein_2_N"/>
</dbReference>
<keyword evidence="17" id="KW-1185">Reference proteome</keyword>
<evidence type="ECO:0000256" key="3">
    <source>
        <dbReference type="ARBA" id="ARBA00022490"/>
    </source>
</evidence>
<keyword evidence="12" id="KW-0206">Cytoskeleton</keyword>
<accession>A0ABR2HIQ1</accession>
<comment type="caution">
    <text evidence="16">The sequence shown here is derived from an EMBL/GenBank/DDBJ whole genome shotgun (WGS) entry which is preliminary data.</text>
</comment>
<keyword evidence="9 14" id="KW-0175">Coiled coil</keyword>
<dbReference type="Pfam" id="PF17852">
    <property type="entry name" value="Dynein_AAA_lid"/>
    <property type="match status" value="1"/>
</dbReference>
<evidence type="ECO:0000313" key="17">
    <source>
        <dbReference type="Proteomes" id="UP001470230"/>
    </source>
</evidence>
<evidence type="ECO:0000256" key="9">
    <source>
        <dbReference type="ARBA" id="ARBA00023054"/>
    </source>
</evidence>
<dbReference type="Gene3D" id="1.10.472.130">
    <property type="match status" value="1"/>
</dbReference>
<evidence type="ECO:0000256" key="12">
    <source>
        <dbReference type="ARBA" id="ARBA00023212"/>
    </source>
</evidence>
<dbReference type="Gene3D" id="1.20.58.1120">
    <property type="match status" value="1"/>
</dbReference>
<evidence type="ECO:0000256" key="11">
    <source>
        <dbReference type="ARBA" id="ARBA00023175"/>
    </source>
</evidence>
<protein>
    <recommendedName>
        <fullName evidence="15">AAA+ ATPase domain-containing protein</fullName>
    </recommendedName>
</protein>
<dbReference type="Pfam" id="PF12774">
    <property type="entry name" value="AAA_6"/>
    <property type="match status" value="1"/>
</dbReference>
<evidence type="ECO:0000256" key="1">
    <source>
        <dbReference type="ARBA" id="ARBA00004430"/>
    </source>
</evidence>
<dbReference type="Pfam" id="PF12780">
    <property type="entry name" value="AAA_8"/>
    <property type="match status" value="1"/>
</dbReference>
<keyword evidence="5" id="KW-0677">Repeat</keyword>
<dbReference type="InterPro" id="IPR035699">
    <property type="entry name" value="AAA_6"/>
</dbReference>
<dbReference type="Gene3D" id="1.20.920.20">
    <property type="match status" value="1"/>
</dbReference>
<dbReference type="Gene3D" id="1.10.8.1220">
    <property type="match status" value="1"/>
</dbReference>
<reference evidence="16 17" key="1">
    <citation type="submission" date="2024-04" db="EMBL/GenBank/DDBJ databases">
        <title>Tritrichomonas musculus Genome.</title>
        <authorList>
            <person name="Alves-Ferreira E."/>
            <person name="Grigg M."/>
            <person name="Lorenzi H."/>
            <person name="Galac M."/>
        </authorList>
    </citation>
    <scope>NUCLEOTIDE SEQUENCE [LARGE SCALE GENOMIC DNA]</scope>
    <source>
        <strain evidence="16 17">EAF2021</strain>
    </source>
</reference>
<dbReference type="Gene3D" id="1.20.1270.280">
    <property type="match status" value="1"/>
</dbReference>
<dbReference type="Pfam" id="PF08385">
    <property type="entry name" value="DHC_N1"/>
    <property type="match status" value="1"/>
</dbReference>
<feature type="coiled-coil region" evidence="14">
    <location>
        <begin position="1683"/>
        <end position="1710"/>
    </location>
</feature>
<name>A0ABR2HIQ1_9EUKA</name>
<organism evidence="16 17">
    <name type="scientific">Tritrichomonas musculus</name>
    <dbReference type="NCBI Taxonomy" id="1915356"/>
    <lineage>
        <taxon>Eukaryota</taxon>
        <taxon>Metamonada</taxon>
        <taxon>Parabasalia</taxon>
        <taxon>Tritrichomonadida</taxon>
        <taxon>Tritrichomonadidae</taxon>
        <taxon>Tritrichomonas</taxon>
    </lineage>
</organism>
<sequence>MDLIRSFLEDEKSRYIGGRVISSFKLTQERWETMLKEDESRNYFGQFLKDPNNRRLFFSLNSKNLLSASPKTFTKGKKALSVYKLKAVNSEDTQEFIRSLAFVEIPKNPIGCIHSMLDSVYGPLSKSENNVSRFSKPVANDILTTMSDLTGEMYLLLGKSQGMTVLSIPPQELLQSEEAPSRIHAFESIVIQWISQIQKLVDCELPENYDLTPIDEVKYWKKRRQNFEFLDKQLKMDEVVQVLDGLEFKSQPFYDQFKTAIDKVTQNLELSIETERSLQPLNSYIEQIDTVGSDMEGLMEMFQPVFYILYLMYTKTTWYHSPRNICSLLRRVTDFFTVQFASAIDGSSLVNGDPSDSMEHLLHSQAQLEKFNSAYVDFKERIMSQEGSSSFTLNNQIVMPSFLDLCDRLEKLKPVIMTVIEYNRFDKTEVGGLHGHILSPKFADVLNDFHDIEGKLTGLEMDLLKIPQAQFTELINELNDEFLNLDIRAVAIAIWAIKDVSSIVSLGQVLSGLNALLRRPFFMETFRQQYTMVVDLFNRDVDLISLTFRQEKANPPLLEGVPQTTSRFIWCHGLIMRLQTLEDTLRNTIPEIFSDPSMKDSLEHMYEVKASIEKTMEKKIDEWASSISSDYKEKLKTSLLIRDENTRLLSLNFDPELLTLLREVKFLENHIKDQIPEVAKEIYTNNIVYNEYIHMLQVLIERYNHPLSTIVDVERPMFQRHIDAVDEILEDGISKLTWESEETNSFLTNAVAEVTKFSELHNKSTSNISTIKNKIESWKSPGLFSRQDVKKSLDQNEVNNTLNTRIALITTQCAEIEDLVNSSVTALTDDPDSQETKQYLDYIMSIVEEGFKNNIMFSFNQLLKDLKPGSQPESRNHAAVPLITTHLELNENYVSFSPPLMEGEQNLYQTFQDWCTRTLELCKLIPVFYEGQSELYSEISNDKDVTDAVHQILEAVETMAKECIKYKEDNFEKYSTVWTQSQETFIEEFLKTGGGLGEPDKLTGERKPLPPSLEDFGKQIASYRNDQNAIRLIQDSHSFGWLRVDCRPLKQSLDLNLGKWVYLFTHYLNDDMVKKLDEFQQFLKDANTGLSVKVKKGDIDQLVAVLEAMLLIRTKAPIYEKLFDNLRATVALLKQYGFTVTDSLMEKIDEGPEQWQELKNNWSNVQDKVAPLQQEETASLRAKVEEFLEELVQMKEEFMKQDFYKWEVKYEGARELIEEWEDKVGKVNDDALEIQANGELLEFTVTPFKNLYQMKADLVLLTNVWEMEHEIETNLNKWKDTLWAEIDVAVLSNECENYLKTIRKVEKRAKEWGVYSGLDAFIKSVSSALPILDQLHNEKLRDRHWSQLEKVTGVNFRDQADIKLKDMLDKNLMKYSEDITEIVDGANNEVRMETQLNDLEKTWKDMEFQYKEMPEFPELEILHAPEELVQTLEENQVAVVNYLSSKNISYFRVVLTEWQTKLMNVDRVLNVWLEVQSHWTHLRPIFIGSEDIRQQLPKQSESFEKIDEEMNKFIQEQKKELNVIKTCNQPDIQKFLETQLRELIIVEKSLNEYLETKRMAFPRFYFVSSNDLLDILSKGRNPKDIEQHFGKVFDNLVKVQWTGPNTCKAMISRENEIVEFDEEIELKGAVENWLQKLLDTACETLKHRLNDAISSSYDTNQRPKWIVKNYAQIGLTAVCIQWNKEVNAAFKQLEEGIENAMRDYNIKQNQQLGGLIELIRSGKLSSLDRKKVTVICQTDAHNRDVVFRLNHNHEETHECFEWQSQLRFSWRSSERDCFINIIDAEFRYQYEYLGSPSRLVVTPLTDRCYITLTQSLRRIMGGAPAGPAGTGKTETVKDLARAMGQVCFVFNCSEQMDHESLANTFKGLSQAGAWGCFDEFNRIAARVLSVVSIQVKSILDALRADLTEFKFCGGELIKLRKTCGMFITMNPGYLGRTELPENIKALFRSVSMCVPDFQIICEIMLMAEGFKTASLLTKKFTTLYSRCEQLLSKQQHYDWGLRAVKSVLVVAGSLRSADPNMSEEAVLMRALRDFNIPKIITTDLPVFLGLINDLFPAIDVPRKRNLQWEDQIRQTVLATHLQAEDQFVRKVVELEELLGVRHSVFIIGGAGNGKTEIWRALSRSYSKKGTPCSYIDLNPKAVTNNELFGFLNPQTRDWQDGLFSCIMRNLSRMTHENPKWIVLDGDIDPNWIESLNTVMDDNKVLTLASNERIPLTTHMRLIFEIAHLKYATPATVSRAGILYVNDTDVGFMAYAYSWIDRRTNGNEKSQLTVLFNNYVPRTLEIIHNTLQHIVPLSDVGMVQTLCRLLEGLLTEKNVPHNSEASLYELYFVFAAVWAFGGACDDQGRDYRMQFSQMWKSEWRNVSFPQQGTVFDYCINPDTKKFMPWTEIAQQFEYSPKRSVQSTLVFVPETTRINYIANMLVGKGHPVMLTGIAGTGKSVLIRQLLQSLNETDFMFKAINFNYYTTSTALQTFLESGIEMKSGKLYAPPAQKKCIYFIDDMNMPAIDQFGTQSPMTLLRQHLDYEHWYDRQAMTIKEVKGVNYVACMNPTAGSFTINPRLQRHFSTFALGIPSVNSVKQILSSMLYGHLDHFGFNSAVRNIAPKCIETMIAIQREISAKFMPTAIRFHYIFNMRDLCQLLQGLLRAMPNYVKSAELMARLLSTEAIRVYADRLINLDDYQKAKDVIITSTIKSFEGVIETQVMRDEMMFCAFPPDGDEAQFDENGYAPMISFQLCNKVINDQLNDYNENHPVMNLVLFKDAIEHVLRISRGITAPHGHMLLVGLGGSGKQSLVRLAADLVGFSVFQITLANNYGMAEFNADLLKVFIQAGGKKIPTVFLLTDAQVTDEKFLIPISDFLSTGILPDLFAPEDKEIIFGMVKGDMKVNGIQFTPDDAMKFFTERVRQNLRVIFCQSPSGDTFRIRARRFPALVNCMIIDWFHAWPDDALYSVAKSFLSDLELDGNDPEVIVQFIANAHSKVIKLSDEFFEAERRHNYATPKSYLELISLFKTMLERTRDMINNNANHFSKGLKMLQDSSKDVEVMKQRLQKQTQIVEEKRAQCQTLIEKISQDTAVVRKESEIAQREEAKTSKIKAEAEEKQAIASEELKKAQPLKEQALEAINCIEKASMTELASFSKPPAAVDPVMQAVVLILSEGGRPARDLSWKAAKKLMGNTSTFLTRLQHLHENWNNDIMNLVKQRVSKWSFKESDVRKASSACANLYLWLNNILNYHTVIQNIIPKERAAKEAEEMLQESVEKLKKVQAKAKNLEDQLQKLKDELEAQQQARNDAQAEAQSMSDKIERATNLVAGLGDEGVRWGKKIEEYKEEATSVVGDVLLAAAFVSYAGPFTRPFRERLVEDIWKPFLDNGHVKYAKEPLDVICNEALIAMWNNQGLPNDHVSIENAAITSSCQRWPLFIDPQFQGIKWIRNNQEENNLHVLRFGQDNFINTLVRAVENGESVLIENVGEQFDPIIDPLLGRNIVRRGKRNLIQIGDREVEFNDKFKLFLQTKLANPNFKPEYQAQTTVINFTVTLDGLEEQLLGYVVKHEKPGLEEQKSELITQMNQDKITMQKLEDDLLARLSKPGVNLIEDTDLMNTLDKSKVMSAELTERVQKAIETGQEISIHREAYRRVAGRAALLYFILVDLSKIDHMYQFSLASFVTVFTAAMDEAEASTNPIFRENSLIDSITFKTFRWAMRGLFQRHQMIFTSLLCFRILLADKQVQSIRMDEFMHLLRCPRSMTMPNPAPEWLSDTCWGAAVGLGSLQSFSSLPQDITMRTKPWQKWCDLEMPENEKLPLDYKNKSEFQKLLVIRALRPDRMVNALTQFISNQIGEKYTEDVVFSLQQTYEESTPTMALFFILSPGIDPVKNIEILGEKLGFSEEKGNLYNISLGEGQEENALNALSKGAKNGGWVICQNLHLMGNWLMVLEKHIEKLRIEENLDPTFRIFYTGEPCDDIPAGLLQNSIKITSEPARGTKANLMRALALFNDDNMEQCQKDREYKALLFHLCVFHAIMVERRKFGPQGFNKVYNFNPSDLTICAELLFDSLDQAAPIPWVPLRYLIGEIMYGGHISDDRDRRLCRTYLESFDKDDFEGGELVPGFPAPTGLATMEEYKEYALREFPDESPHLFGMHPNAEIGSLTTQTEFIFNTLLSVQPRVAGAEEGDTSMEKSVKKTLEEIIPNIPEPFNIMELYNRVEKHEPYVSICLQECERMNILMAEIKRSLSELLMGLSGELTISEAMDTLMIAIYANSVPATWEKLAYASLRPLMPWWKDLLDRHKQLVDWSAELTLPNSVWLPGLFNPSSFLTAVAQTAARKNGWPLDQTILTVEVTKKQENEIDAPPRDGAYIHGLYLEGARWDSKMSSLNEAFLKELYPQLPVIFVRAVYIDKPQGGRSVTYYECPVYVTKNRGPTYVSDFNLKINPNLGSPSHWVKSGVAILLEA</sequence>
<dbReference type="Gene3D" id="1.10.287.2620">
    <property type="match status" value="1"/>
</dbReference>
<keyword evidence="4" id="KW-0493">Microtubule</keyword>
<feature type="domain" description="AAA+ ATPase" evidence="15">
    <location>
        <begin position="1821"/>
        <end position="1957"/>
    </location>
</feature>
<dbReference type="InterPro" id="IPR043157">
    <property type="entry name" value="Dynein_AAA1S"/>
</dbReference>
<dbReference type="InterPro" id="IPR024743">
    <property type="entry name" value="Dynein_HC_stalk"/>
</dbReference>
<dbReference type="InterPro" id="IPR035706">
    <property type="entry name" value="AAA_9"/>
</dbReference>
<feature type="coiled-coil region" evidence="14">
    <location>
        <begin position="3032"/>
        <end position="3069"/>
    </location>
</feature>
<dbReference type="InterPro" id="IPR043160">
    <property type="entry name" value="Dynein_C_barrel"/>
</dbReference>
<feature type="domain" description="AAA+ ATPase" evidence="15">
    <location>
        <begin position="2100"/>
        <end position="2300"/>
    </location>
</feature>
<evidence type="ECO:0000256" key="6">
    <source>
        <dbReference type="ARBA" id="ARBA00022741"/>
    </source>
</evidence>
<dbReference type="Pfam" id="PF12777">
    <property type="entry name" value="MT"/>
    <property type="match status" value="1"/>
</dbReference>
<dbReference type="InterPro" id="IPR042219">
    <property type="entry name" value="AAA_lid_11_sf"/>
</dbReference>
<dbReference type="InterPro" id="IPR041589">
    <property type="entry name" value="DNAH3_AAA_lid_1"/>
</dbReference>
<evidence type="ECO:0000256" key="2">
    <source>
        <dbReference type="ARBA" id="ARBA00008887"/>
    </source>
</evidence>
<dbReference type="PANTHER" id="PTHR45703:SF8">
    <property type="entry name" value="DYNEINS HEAVY CHAIN"/>
    <property type="match status" value="1"/>
</dbReference>
<comment type="subcellular location">
    <subcellularLocation>
        <location evidence="1">Cytoplasm</location>
        <location evidence="1">Cytoskeleton</location>
        <location evidence="1">Cilium axoneme</location>
    </subcellularLocation>
</comment>
<dbReference type="Gene3D" id="1.20.920.30">
    <property type="match status" value="1"/>
</dbReference>
<dbReference type="SUPFAM" id="SSF52540">
    <property type="entry name" value="P-loop containing nucleoside triphosphate hydrolases"/>
    <property type="match status" value="4"/>
</dbReference>
<evidence type="ECO:0000256" key="8">
    <source>
        <dbReference type="ARBA" id="ARBA00023017"/>
    </source>
</evidence>
<dbReference type="InterPro" id="IPR013594">
    <property type="entry name" value="Dynein_heavy_tail"/>
</dbReference>
<dbReference type="InterPro" id="IPR004273">
    <property type="entry name" value="Dynein_heavy_D6_P-loop"/>
</dbReference>
<dbReference type="InterPro" id="IPR003593">
    <property type="entry name" value="AAA+_ATPase"/>
</dbReference>
<dbReference type="InterPro" id="IPR026983">
    <property type="entry name" value="DHC"/>
</dbReference>
<dbReference type="InterPro" id="IPR013602">
    <property type="entry name" value="Dynein_heavy_linker"/>
</dbReference>
<dbReference type="Pfam" id="PF08393">
    <property type="entry name" value="DHC_N2"/>
    <property type="match status" value="1"/>
</dbReference>
<dbReference type="Gene3D" id="3.10.490.20">
    <property type="match status" value="1"/>
</dbReference>
<keyword evidence="8" id="KW-0243">Dynein</keyword>
<keyword evidence="10" id="KW-0969">Cilium</keyword>
<dbReference type="Gene3D" id="6.10.140.1060">
    <property type="match status" value="1"/>
</dbReference>
<dbReference type="InterPro" id="IPR041658">
    <property type="entry name" value="AAA_lid_11"/>
</dbReference>
<keyword evidence="13" id="KW-0966">Cell projection</keyword>
<dbReference type="Gene3D" id="1.10.8.710">
    <property type="match status" value="1"/>
</dbReference>
<dbReference type="Pfam" id="PF12781">
    <property type="entry name" value="AAA_9"/>
    <property type="match status" value="1"/>
</dbReference>
<comment type="similarity">
    <text evidence="2">Belongs to the dynein heavy chain family.</text>
</comment>
<evidence type="ECO:0000256" key="13">
    <source>
        <dbReference type="ARBA" id="ARBA00023273"/>
    </source>
</evidence>
<keyword evidence="11" id="KW-0505">Motor protein</keyword>
<dbReference type="Gene3D" id="1.10.8.720">
    <property type="entry name" value="Region D6 of dynein motor"/>
    <property type="match status" value="1"/>
</dbReference>
<dbReference type="Proteomes" id="UP001470230">
    <property type="component" value="Unassembled WGS sequence"/>
</dbReference>
<proteinExistence type="inferred from homology"/>
<dbReference type="PANTHER" id="PTHR45703">
    <property type="entry name" value="DYNEIN HEAVY CHAIN"/>
    <property type="match status" value="1"/>
</dbReference>
<keyword evidence="3" id="KW-0963">Cytoplasm</keyword>
<evidence type="ECO:0000256" key="5">
    <source>
        <dbReference type="ARBA" id="ARBA00022737"/>
    </source>
</evidence>
<dbReference type="EMBL" id="JAPFFF010000027">
    <property type="protein sequence ID" value="KAK8848112.1"/>
    <property type="molecule type" value="Genomic_DNA"/>
</dbReference>
<evidence type="ECO:0000256" key="14">
    <source>
        <dbReference type="SAM" id="Coils"/>
    </source>
</evidence>
<feature type="domain" description="AAA+ ATPase" evidence="15">
    <location>
        <begin position="2777"/>
        <end position="3008"/>
    </location>
</feature>